<dbReference type="PANTHER" id="PTHR40660">
    <property type="entry name" value="5'-PHOSPHATE OXIDASE PUTATIVE DOMAIN-CONTAINING PROTEIN-RELATED"/>
    <property type="match status" value="1"/>
</dbReference>
<dbReference type="Gene3D" id="2.30.110.10">
    <property type="entry name" value="Electron Transport, Fmn-binding Protein, Chain A"/>
    <property type="match status" value="1"/>
</dbReference>
<dbReference type="InterPro" id="IPR011576">
    <property type="entry name" value="Pyridox_Oxase_N"/>
</dbReference>
<sequence length="131" mass="14350">MKKLTAAMIAMLAKQLPIQATTSKGGIPDIGPKRSLRKYDESTLIYNENTCGQTLQNIIDGSKIAVAIINRERLDGYRFVGSPEIFCEGEPYIDALEFAKKKGMAPPKFAILIHLEKIYSLSSGSTAGKEL</sequence>
<gene>
    <name evidence="2" type="ORF">IV431_17520</name>
</gene>
<dbReference type="SUPFAM" id="SSF50475">
    <property type="entry name" value="FMN-binding split barrel"/>
    <property type="match status" value="1"/>
</dbReference>
<feature type="domain" description="Pyridoxamine 5'-phosphate oxidase N-terminal" evidence="1">
    <location>
        <begin position="20"/>
        <end position="120"/>
    </location>
</feature>
<dbReference type="RefSeq" id="WP_195817680.1">
    <property type="nucleotide sequence ID" value="NZ_JADOBH010000004.1"/>
</dbReference>
<dbReference type="Pfam" id="PF01243">
    <property type="entry name" value="PNPOx_N"/>
    <property type="match status" value="1"/>
</dbReference>
<accession>A0ABS0DU21</accession>
<proteinExistence type="predicted"/>
<dbReference type="Proteomes" id="UP000600307">
    <property type="component" value="Unassembled WGS sequence"/>
</dbReference>
<name>A0ABS0DU21_9GAMM</name>
<dbReference type="PANTHER" id="PTHR40660:SF1">
    <property type="entry name" value="5'-PHOSPHATE OXIDASE PUTATIVE DOMAIN-CONTAINING PROTEIN-RELATED"/>
    <property type="match status" value="1"/>
</dbReference>
<dbReference type="InterPro" id="IPR012349">
    <property type="entry name" value="Split_barrel_FMN-bd"/>
</dbReference>
<protein>
    <submittedName>
        <fullName evidence="2">Pyridoxamine 5'-phosphate oxidase family protein</fullName>
    </submittedName>
</protein>
<dbReference type="EMBL" id="JADOBH010000004">
    <property type="protein sequence ID" value="MBF7957361.1"/>
    <property type="molecule type" value="Genomic_DNA"/>
</dbReference>
<keyword evidence="3" id="KW-1185">Reference proteome</keyword>
<organism evidence="2 3">
    <name type="scientific">Rahnella victoriana</name>
    <dbReference type="NCBI Taxonomy" id="1510570"/>
    <lineage>
        <taxon>Bacteria</taxon>
        <taxon>Pseudomonadati</taxon>
        <taxon>Pseudomonadota</taxon>
        <taxon>Gammaproteobacteria</taxon>
        <taxon>Enterobacterales</taxon>
        <taxon>Yersiniaceae</taxon>
        <taxon>Rahnella</taxon>
    </lineage>
</organism>
<evidence type="ECO:0000313" key="3">
    <source>
        <dbReference type="Proteomes" id="UP000600307"/>
    </source>
</evidence>
<evidence type="ECO:0000259" key="1">
    <source>
        <dbReference type="Pfam" id="PF01243"/>
    </source>
</evidence>
<evidence type="ECO:0000313" key="2">
    <source>
        <dbReference type="EMBL" id="MBF7957361.1"/>
    </source>
</evidence>
<comment type="caution">
    <text evidence="2">The sequence shown here is derived from an EMBL/GenBank/DDBJ whole genome shotgun (WGS) entry which is preliminary data.</text>
</comment>
<reference evidence="2 3" key="1">
    <citation type="submission" date="2020-11" db="EMBL/GenBank/DDBJ databases">
        <title>Taxonomic investigation of Rahnella spp.</title>
        <authorList>
            <person name="Lee S.D."/>
        </authorList>
    </citation>
    <scope>NUCLEOTIDE SEQUENCE [LARGE SCALE GENOMIC DNA]</scope>
    <source>
        <strain evidence="2 3">SAP-10</strain>
    </source>
</reference>